<dbReference type="Proteomes" id="UP000317835">
    <property type="component" value="Chromosome"/>
</dbReference>
<protein>
    <submittedName>
        <fullName evidence="1">Uncharacterized protein</fullName>
    </submittedName>
</protein>
<keyword evidence="2" id="KW-1185">Reference proteome</keyword>
<name>A0A518GVL9_9BACT</name>
<dbReference type="EMBL" id="CP036426">
    <property type="protein sequence ID" value="QDV32646.1"/>
    <property type="molecule type" value="Genomic_DNA"/>
</dbReference>
<gene>
    <name evidence="1" type="ORF">ElP_04810</name>
</gene>
<evidence type="ECO:0000313" key="2">
    <source>
        <dbReference type="Proteomes" id="UP000317835"/>
    </source>
</evidence>
<accession>A0A518GVL9</accession>
<dbReference type="RefSeq" id="WP_145266891.1">
    <property type="nucleotide sequence ID" value="NZ_CP036426.1"/>
</dbReference>
<dbReference type="KEGG" id="tpla:ElP_04810"/>
<dbReference type="AlphaFoldDB" id="A0A518GVL9"/>
<sequence length="326" mass="33225">MSAGSGGGSSRLVDLAVEWLDQYAGESTVFEGEARPGIRDRLGQVEGYLSATEIAVVWFGPEAGDRANPWGTAGDRMARVEAEFSGRLLAGPEDFGRLDAEPEGGLTWAVAGLRGVTGLLRTEEDRPRLGGLLDRGVRAFRLEGRVERPPSAEDDRPLRDEERSAIGALASLAVANLAGASSPMVDLAGLPPRASGEALAWIESTGAPLVPIVSLGGSAGGTIAGLRPGDFDRLRSLGGVVGLGIGRAFHPDAEALGRAIEAISARGGLDGVAIGTGYLGVEEPIAGLGTAGELLEWLAGRFDAVTAGGLASGAARAGIGRAVSGR</sequence>
<proteinExistence type="predicted"/>
<organism evidence="1 2">
    <name type="scientific">Tautonia plasticadhaerens</name>
    <dbReference type="NCBI Taxonomy" id="2527974"/>
    <lineage>
        <taxon>Bacteria</taxon>
        <taxon>Pseudomonadati</taxon>
        <taxon>Planctomycetota</taxon>
        <taxon>Planctomycetia</taxon>
        <taxon>Isosphaerales</taxon>
        <taxon>Isosphaeraceae</taxon>
        <taxon>Tautonia</taxon>
    </lineage>
</organism>
<evidence type="ECO:0000313" key="1">
    <source>
        <dbReference type="EMBL" id="QDV32646.1"/>
    </source>
</evidence>
<dbReference type="OrthoDB" id="264150at2"/>
<reference evidence="1 2" key="1">
    <citation type="submission" date="2019-02" db="EMBL/GenBank/DDBJ databases">
        <title>Deep-cultivation of Planctomycetes and their phenomic and genomic characterization uncovers novel biology.</title>
        <authorList>
            <person name="Wiegand S."/>
            <person name="Jogler M."/>
            <person name="Boedeker C."/>
            <person name="Pinto D."/>
            <person name="Vollmers J."/>
            <person name="Rivas-Marin E."/>
            <person name="Kohn T."/>
            <person name="Peeters S.H."/>
            <person name="Heuer A."/>
            <person name="Rast P."/>
            <person name="Oberbeckmann S."/>
            <person name="Bunk B."/>
            <person name="Jeske O."/>
            <person name="Meyerdierks A."/>
            <person name="Storesund J.E."/>
            <person name="Kallscheuer N."/>
            <person name="Luecker S."/>
            <person name="Lage O.M."/>
            <person name="Pohl T."/>
            <person name="Merkel B.J."/>
            <person name="Hornburger P."/>
            <person name="Mueller R.-W."/>
            <person name="Bruemmer F."/>
            <person name="Labrenz M."/>
            <person name="Spormann A.M."/>
            <person name="Op den Camp H."/>
            <person name="Overmann J."/>
            <person name="Amann R."/>
            <person name="Jetten M.S.M."/>
            <person name="Mascher T."/>
            <person name="Medema M.H."/>
            <person name="Devos D.P."/>
            <person name="Kaster A.-K."/>
            <person name="Ovreas L."/>
            <person name="Rohde M."/>
            <person name="Galperin M.Y."/>
            <person name="Jogler C."/>
        </authorList>
    </citation>
    <scope>NUCLEOTIDE SEQUENCE [LARGE SCALE GENOMIC DNA]</scope>
    <source>
        <strain evidence="1 2">ElP</strain>
    </source>
</reference>